<dbReference type="InterPro" id="IPR011606">
    <property type="entry name" value="Brnchd-chn_aa_trnsp_permease"/>
</dbReference>
<evidence type="ECO:0000256" key="5">
    <source>
        <dbReference type="ARBA" id="ARBA00022692"/>
    </source>
</evidence>
<dbReference type="GO" id="GO:0005886">
    <property type="term" value="C:plasma membrane"/>
    <property type="evidence" value="ECO:0007669"/>
    <property type="project" value="UniProtKB-SubCell"/>
</dbReference>
<keyword evidence="6" id="KW-1133">Transmembrane helix</keyword>
<protein>
    <submittedName>
        <fullName evidence="8">Branched-chain amino acid ABC transporter permease</fullName>
    </submittedName>
</protein>
<evidence type="ECO:0000256" key="7">
    <source>
        <dbReference type="ARBA" id="ARBA00023136"/>
    </source>
</evidence>
<dbReference type="PANTHER" id="PTHR34979">
    <property type="entry name" value="INNER MEMBRANE PROTEIN YGAZ"/>
    <property type="match status" value="1"/>
</dbReference>
<evidence type="ECO:0000256" key="1">
    <source>
        <dbReference type="ARBA" id="ARBA00004651"/>
    </source>
</evidence>
<name>A0A857LKL2_9ACTN</name>
<keyword evidence="5" id="KW-0812">Transmembrane</keyword>
<dbReference type="GO" id="GO:1903785">
    <property type="term" value="P:L-valine transmembrane transport"/>
    <property type="evidence" value="ECO:0007669"/>
    <property type="project" value="TreeGrafter"/>
</dbReference>
<proteinExistence type="inferred from homology"/>
<comment type="similarity">
    <text evidence="2">Belongs to the AzlC family.</text>
</comment>
<evidence type="ECO:0000256" key="3">
    <source>
        <dbReference type="ARBA" id="ARBA00022448"/>
    </source>
</evidence>
<dbReference type="AlphaFoldDB" id="A0A857LKL2"/>
<keyword evidence="7" id="KW-0472">Membrane</keyword>
<sequence>MRSLWRTLTAGDRRTILVICASMVIIGMSYGVSAHEGGFPVWLTVLISATVLGGSSEFLFIGIVAAGGAPLLAALAGILVNTRSLGYGLAVGRYLPRGRRMFPAAHLLNDETVALSAAQTTPAKARAAYVMCGIGVLLSWPLGALLGSGLGRLVADPQSLGLDAAFPALLLALAIPSLRDPQTRWAGILGAGAAVATTSVLPAGVPIVVSLIGVAVVELWRRVRGTDNAVVQDVPELQEAAR</sequence>
<keyword evidence="3" id="KW-0813">Transport</keyword>
<accession>A0A857LKL2</accession>
<reference evidence="8" key="1">
    <citation type="journal article" date="2021" name="Nat. Microbiol.">
        <title>Cocultivation of an ultrasmall environmental parasitic bacterium with lytic ability against bacteria associated with wastewater foams.</title>
        <authorList>
            <person name="Batinovic S."/>
            <person name="Rose J.J.A."/>
            <person name="Ratcliffe J."/>
            <person name="Seviour R.J."/>
            <person name="Petrovski S."/>
        </authorList>
    </citation>
    <scope>NUCLEOTIDE SEQUENCE</scope>
    <source>
        <strain evidence="8">CON44</strain>
    </source>
</reference>
<keyword evidence="4" id="KW-1003">Cell membrane</keyword>
<dbReference type="Pfam" id="PF03591">
    <property type="entry name" value="AzlC"/>
    <property type="match status" value="1"/>
</dbReference>
<evidence type="ECO:0000256" key="2">
    <source>
        <dbReference type="ARBA" id="ARBA00010735"/>
    </source>
</evidence>
<organism evidence="8">
    <name type="scientific">Gordonia amarae</name>
    <dbReference type="NCBI Taxonomy" id="36821"/>
    <lineage>
        <taxon>Bacteria</taxon>
        <taxon>Bacillati</taxon>
        <taxon>Actinomycetota</taxon>
        <taxon>Actinomycetes</taxon>
        <taxon>Mycobacteriales</taxon>
        <taxon>Gordoniaceae</taxon>
        <taxon>Gordonia</taxon>
    </lineage>
</organism>
<evidence type="ECO:0000256" key="6">
    <source>
        <dbReference type="ARBA" id="ARBA00022989"/>
    </source>
</evidence>
<evidence type="ECO:0000313" key="8">
    <source>
        <dbReference type="EMBL" id="QHN38862.1"/>
    </source>
</evidence>
<dbReference type="PANTHER" id="PTHR34979:SF1">
    <property type="entry name" value="INNER MEMBRANE PROTEIN YGAZ"/>
    <property type="match status" value="1"/>
</dbReference>
<comment type="subcellular location">
    <subcellularLocation>
        <location evidence="1">Cell membrane</location>
        <topology evidence="1">Multi-pass membrane protein</topology>
    </subcellularLocation>
</comment>
<evidence type="ECO:0000256" key="4">
    <source>
        <dbReference type="ARBA" id="ARBA00022475"/>
    </source>
</evidence>
<gene>
    <name evidence="8" type="ORF">GII30_06450</name>
</gene>
<dbReference type="EMBL" id="CP045810">
    <property type="protein sequence ID" value="QHN38862.1"/>
    <property type="molecule type" value="Genomic_DNA"/>
</dbReference>